<gene>
    <name evidence="2" type="ORF">C3L33_13234</name>
</gene>
<evidence type="ECO:0000256" key="1">
    <source>
        <dbReference type="SAM" id="MobiDB-lite"/>
    </source>
</evidence>
<dbReference type="EMBL" id="QEFC01002092">
    <property type="protein sequence ID" value="KAE9454863.1"/>
    <property type="molecule type" value="Genomic_DNA"/>
</dbReference>
<reference evidence="2 3" key="1">
    <citation type="journal article" date="2019" name="Genome Biol. Evol.">
        <title>The Rhododendron genome and chromosomal organization provide insight into shared whole-genome duplications across the heath family (Ericaceae).</title>
        <authorList>
            <person name="Soza V.L."/>
            <person name="Lindsley D."/>
            <person name="Waalkes A."/>
            <person name="Ramage E."/>
            <person name="Patwardhan R.P."/>
            <person name="Burton J.N."/>
            <person name="Adey A."/>
            <person name="Kumar A."/>
            <person name="Qiu R."/>
            <person name="Shendure J."/>
            <person name="Hall B."/>
        </authorList>
    </citation>
    <scope>NUCLEOTIDE SEQUENCE [LARGE SCALE GENOMIC DNA]</scope>
    <source>
        <strain evidence="2">RSF 1966-606</strain>
    </source>
</reference>
<organism evidence="2 3">
    <name type="scientific">Rhododendron williamsianum</name>
    <dbReference type="NCBI Taxonomy" id="262921"/>
    <lineage>
        <taxon>Eukaryota</taxon>
        <taxon>Viridiplantae</taxon>
        <taxon>Streptophyta</taxon>
        <taxon>Embryophyta</taxon>
        <taxon>Tracheophyta</taxon>
        <taxon>Spermatophyta</taxon>
        <taxon>Magnoliopsida</taxon>
        <taxon>eudicotyledons</taxon>
        <taxon>Gunneridae</taxon>
        <taxon>Pentapetalae</taxon>
        <taxon>asterids</taxon>
        <taxon>Ericales</taxon>
        <taxon>Ericaceae</taxon>
        <taxon>Ericoideae</taxon>
        <taxon>Rhodoreae</taxon>
        <taxon>Rhododendron</taxon>
    </lineage>
</organism>
<feature type="region of interest" description="Disordered" evidence="1">
    <location>
        <begin position="1"/>
        <end position="92"/>
    </location>
</feature>
<feature type="compositionally biased region" description="Basic and acidic residues" evidence="1">
    <location>
        <begin position="1"/>
        <end position="10"/>
    </location>
</feature>
<dbReference type="AlphaFoldDB" id="A0A6A4L5I1"/>
<dbReference type="Proteomes" id="UP000428333">
    <property type="component" value="Linkage Group LG08"/>
</dbReference>
<proteinExistence type="predicted"/>
<protein>
    <submittedName>
        <fullName evidence="2">Uncharacterized protein</fullName>
    </submittedName>
</protein>
<evidence type="ECO:0000313" key="2">
    <source>
        <dbReference type="EMBL" id="KAE9454863.1"/>
    </source>
</evidence>
<evidence type="ECO:0000313" key="3">
    <source>
        <dbReference type="Proteomes" id="UP000428333"/>
    </source>
</evidence>
<comment type="caution">
    <text evidence="2">The sequence shown here is derived from an EMBL/GenBank/DDBJ whole genome shotgun (WGS) entry which is preliminary data.</text>
</comment>
<dbReference type="OrthoDB" id="1584877at2759"/>
<name>A0A6A4L5I1_9ERIC</name>
<feature type="compositionally biased region" description="Basic and acidic residues" evidence="1">
    <location>
        <begin position="36"/>
        <end position="45"/>
    </location>
</feature>
<keyword evidence="3" id="KW-1185">Reference proteome</keyword>
<accession>A0A6A4L5I1</accession>
<feature type="non-terminal residue" evidence="2">
    <location>
        <position position="1"/>
    </location>
</feature>
<sequence>ESDDKQRDSLGKPGIALRAVQSDCHEATTEAPHSIGSRESDDKQRTVPHSGLSIRDSLGKPGIDMHAVQSDCHKATTETPHSIGSKGSEDKQRTEQLILVWSSLLQLFCSDYLH</sequence>